<dbReference type="Gene3D" id="1.10.357.10">
    <property type="entry name" value="Tetracycline Repressor, domain 2"/>
    <property type="match status" value="1"/>
</dbReference>
<dbReference type="STRING" id="284581.AMD01_17315"/>
<evidence type="ECO:0000256" key="2">
    <source>
        <dbReference type="ARBA" id="ARBA00023125"/>
    </source>
</evidence>
<keyword evidence="6" id="KW-1185">Reference proteome</keyword>
<dbReference type="InterPro" id="IPR023772">
    <property type="entry name" value="DNA-bd_HTH_TetR-type_CS"/>
</dbReference>
<dbReference type="InterPro" id="IPR009057">
    <property type="entry name" value="Homeodomain-like_sf"/>
</dbReference>
<dbReference type="OrthoDB" id="9814200at2"/>
<dbReference type="AlphaFoldDB" id="A0A0M0KVP4"/>
<keyword evidence="2 3" id="KW-0238">DNA-binding</keyword>
<feature type="DNA-binding region" description="H-T-H motif" evidence="3">
    <location>
        <begin position="22"/>
        <end position="41"/>
    </location>
</feature>
<evidence type="ECO:0000259" key="4">
    <source>
        <dbReference type="PROSITE" id="PS50977"/>
    </source>
</evidence>
<evidence type="ECO:0000313" key="6">
    <source>
        <dbReference type="Proteomes" id="UP000037558"/>
    </source>
</evidence>
<dbReference type="PANTHER" id="PTHR43479:SF11">
    <property type="entry name" value="ACREF_ENVCD OPERON REPRESSOR-RELATED"/>
    <property type="match status" value="1"/>
</dbReference>
<dbReference type="EMBL" id="LILC01000023">
    <property type="protein sequence ID" value="KOO42900.1"/>
    <property type="molecule type" value="Genomic_DNA"/>
</dbReference>
<evidence type="ECO:0000256" key="3">
    <source>
        <dbReference type="PROSITE-ProRule" id="PRU00335"/>
    </source>
</evidence>
<dbReference type="Pfam" id="PF17932">
    <property type="entry name" value="TetR_C_24"/>
    <property type="match status" value="1"/>
</dbReference>
<dbReference type="Proteomes" id="UP000037558">
    <property type="component" value="Unassembled WGS sequence"/>
</dbReference>
<dbReference type="InterPro" id="IPR001647">
    <property type="entry name" value="HTH_TetR"/>
</dbReference>
<accession>A0A0M0KVP4</accession>
<organism evidence="5 6">
    <name type="scientific">Priestia koreensis</name>
    <dbReference type="NCBI Taxonomy" id="284581"/>
    <lineage>
        <taxon>Bacteria</taxon>
        <taxon>Bacillati</taxon>
        <taxon>Bacillota</taxon>
        <taxon>Bacilli</taxon>
        <taxon>Bacillales</taxon>
        <taxon>Bacillaceae</taxon>
        <taxon>Priestia</taxon>
    </lineage>
</organism>
<dbReference type="PATRIC" id="fig|284581.3.peg.2970"/>
<dbReference type="Pfam" id="PF00440">
    <property type="entry name" value="TetR_N"/>
    <property type="match status" value="1"/>
</dbReference>
<dbReference type="PROSITE" id="PS50977">
    <property type="entry name" value="HTH_TETR_2"/>
    <property type="match status" value="1"/>
</dbReference>
<dbReference type="InterPro" id="IPR050624">
    <property type="entry name" value="HTH-type_Tx_Regulator"/>
</dbReference>
<feature type="domain" description="HTH tetR-type" evidence="4">
    <location>
        <begin position="1"/>
        <end position="59"/>
    </location>
</feature>
<sequence>MKDRIFEKSILLFGEKGFKETSIQDIVDALEVTKGTFYYYFTSKEEVLMEIHLHYINKLLEKQKEILQDSSKQWKTKLYDLVYITIQGIEREGLSAKVFFREMKHLKHENLEKIVQKRDEFRLHFQTVLEEGVRAGEFKQDLDVSVTALAILGMTNWSYFWFEPGGRLNEEGVSTVFLKLILEGIESSIPS</sequence>
<dbReference type="PRINTS" id="PR00455">
    <property type="entry name" value="HTHTETR"/>
</dbReference>
<dbReference type="InterPro" id="IPR041490">
    <property type="entry name" value="KstR2_TetR_C"/>
</dbReference>
<reference evidence="6" key="1">
    <citation type="submission" date="2015-08" db="EMBL/GenBank/DDBJ databases">
        <title>Fjat-14210 dsm16467.</title>
        <authorList>
            <person name="Liu B."/>
            <person name="Wang J."/>
            <person name="Zhu Y."/>
            <person name="Liu G."/>
            <person name="Chen Q."/>
            <person name="Chen Z."/>
            <person name="Lan J."/>
            <person name="Che J."/>
            <person name="Ge C."/>
            <person name="Shi H."/>
            <person name="Pan Z."/>
            <person name="Liu X."/>
        </authorList>
    </citation>
    <scope>NUCLEOTIDE SEQUENCE [LARGE SCALE GENOMIC DNA]</scope>
    <source>
        <strain evidence="6">DSM 16467</strain>
    </source>
</reference>
<dbReference type="PROSITE" id="PS01081">
    <property type="entry name" value="HTH_TETR_1"/>
    <property type="match status" value="1"/>
</dbReference>
<dbReference type="GO" id="GO:0003677">
    <property type="term" value="F:DNA binding"/>
    <property type="evidence" value="ECO:0007669"/>
    <property type="project" value="UniProtKB-UniRule"/>
</dbReference>
<dbReference type="PANTHER" id="PTHR43479">
    <property type="entry name" value="ACREF/ENVCD OPERON REPRESSOR-RELATED"/>
    <property type="match status" value="1"/>
</dbReference>
<evidence type="ECO:0000256" key="1">
    <source>
        <dbReference type="ARBA" id="ARBA00022491"/>
    </source>
</evidence>
<keyword evidence="1" id="KW-0678">Repressor</keyword>
<comment type="caution">
    <text evidence="5">The sequence shown here is derived from an EMBL/GenBank/DDBJ whole genome shotgun (WGS) entry which is preliminary data.</text>
</comment>
<dbReference type="Gene3D" id="1.10.10.60">
    <property type="entry name" value="Homeodomain-like"/>
    <property type="match status" value="1"/>
</dbReference>
<name>A0A0M0KVP4_9BACI</name>
<dbReference type="SUPFAM" id="SSF48498">
    <property type="entry name" value="Tetracyclin repressor-like, C-terminal domain"/>
    <property type="match status" value="1"/>
</dbReference>
<dbReference type="SUPFAM" id="SSF46689">
    <property type="entry name" value="Homeodomain-like"/>
    <property type="match status" value="1"/>
</dbReference>
<dbReference type="InterPro" id="IPR036271">
    <property type="entry name" value="Tet_transcr_reg_TetR-rel_C_sf"/>
</dbReference>
<gene>
    <name evidence="5" type="ORF">AMD01_17315</name>
</gene>
<evidence type="ECO:0000313" key="5">
    <source>
        <dbReference type="EMBL" id="KOO42900.1"/>
    </source>
</evidence>
<protein>
    <submittedName>
        <fullName evidence="5">TetR family transcriptional regulator</fullName>
    </submittedName>
</protein>
<dbReference type="RefSeq" id="WP_053402700.1">
    <property type="nucleotide sequence ID" value="NZ_JAUKEN010000001.1"/>
</dbReference>
<proteinExistence type="predicted"/>